<reference evidence="1 2" key="2">
    <citation type="journal article" date="2010" name="Nucleic Acids Res.">
        <title>BeetleBase in 2010: revisions to provide comprehensive genomic information for Tribolium castaneum.</title>
        <authorList>
            <person name="Kim H.S."/>
            <person name="Murphy T."/>
            <person name="Xia J."/>
            <person name="Caragea D."/>
            <person name="Park Y."/>
            <person name="Beeman R.W."/>
            <person name="Lorenzen M.D."/>
            <person name="Butcher S."/>
            <person name="Manak J.R."/>
            <person name="Brown S.J."/>
        </authorList>
    </citation>
    <scope>GENOME REANNOTATION</scope>
    <source>
        <strain evidence="1 2">Georgia GA2</strain>
    </source>
</reference>
<sequence>MGTNRIVFLVVIQPTVDEILEIFGQNVLNIFEISDEFWRLIESYIFFTSTPIVSLRFKGLLKLPHGILGVREGTPRRLQ</sequence>
<accession>A0A139WGB0</accession>
<reference evidence="1 2" key="1">
    <citation type="journal article" date="2008" name="Nature">
        <title>The genome of the model beetle and pest Tribolium castaneum.</title>
        <authorList>
            <consortium name="Tribolium Genome Sequencing Consortium"/>
            <person name="Richards S."/>
            <person name="Gibbs R.A."/>
            <person name="Weinstock G.M."/>
            <person name="Brown S.J."/>
            <person name="Denell R."/>
            <person name="Beeman R.W."/>
            <person name="Gibbs R."/>
            <person name="Beeman R.W."/>
            <person name="Brown S.J."/>
            <person name="Bucher G."/>
            <person name="Friedrich M."/>
            <person name="Grimmelikhuijzen C.J."/>
            <person name="Klingler M."/>
            <person name="Lorenzen M."/>
            <person name="Richards S."/>
            <person name="Roth S."/>
            <person name="Schroder R."/>
            <person name="Tautz D."/>
            <person name="Zdobnov E.M."/>
            <person name="Muzny D."/>
            <person name="Gibbs R.A."/>
            <person name="Weinstock G.M."/>
            <person name="Attaway T."/>
            <person name="Bell S."/>
            <person name="Buhay C.J."/>
            <person name="Chandrabose M.N."/>
            <person name="Chavez D."/>
            <person name="Clerk-Blankenburg K.P."/>
            <person name="Cree A."/>
            <person name="Dao M."/>
            <person name="Davis C."/>
            <person name="Chacko J."/>
            <person name="Dinh H."/>
            <person name="Dugan-Rocha S."/>
            <person name="Fowler G."/>
            <person name="Garner T.T."/>
            <person name="Garnes J."/>
            <person name="Gnirke A."/>
            <person name="Hawes A."/>
            <person name="Hernandez J."/>
            <person name="Hines S."/>
            <person name="Holder M."/>
            <person name="Hume J."/>
            <person name="Jhangiani S.N."/>
            <person name="Joshi V."/>
            <person name="Khan Z.M."/>
            <person name="Jackson L."/>
            <person name="Kovar C."/>
            <person name="Kowis A."/>
            <person name="Lee S."/>
            <person name="Lewis L.R."/>
            <person name="Margolis J."/>
            <person name="Morgan M."/>
            <person name="Nazareth L.V."/>
            <person name="Nguyen N."/>
            <person name="Okwuonu G."/>
            <person name="Parker D."/>
            <person name="Richards S."/>
            <person name="Ruiz S.J."/>
            <person name="Santibanez J."/>
            <person name="Savard J."/>
            <person name="Scherer S.E."/>
            <person name="Schneider B."/>
            <person name="Sodergren E."/>
            <person name="Tautz D."/>
            <person name="Vattahil S."/>
            <person name="Villasana D."/>
            <person name="White C.S."/>
            <person name="Wright R."/>
            <person name="Park Y."/>
            <person name="Beeman R.W."/>
            <person name="Lord J."/>
            <person name="Oppert B."/>
            <person name="Lorenzen M."/>
            <person name="Brown S."/>
            <person name="Wang L."/>
            <person name="Savard J."/>
            <person name="Tautz D."/>
            <person name="Richards S."/>
            <person name="Weinstock G."/>
            <person name="Gibbs R.A."/>
            <person name="Liu Y."/>
            <person name="Worley K."/>
            <person name="Weinstock G."/>
            <person name="Elsik C.G."/>
            <person name="Reese J.T."/>
            <person name="Elhaik E."/>
            <person name="Landan G."/>
            <person name="Graur D."/>
            <person name="Arensburger P."/>
            <person name="Atkinson P."/>
            <person name="Beeman R.W."/>
            <person name="Beidler J."/>
            <person name="Brown S.J."/>
            <person name="Demuth J.P."/>
            <person name="Drury D.W."/>
            <person name="Du Y.Z."/>
            <person name="Fujiwara H."/>
            <person name="Lorenzen M."/>
            <person name="Maselli V."/>
            <person name="Osanai M."/>
            <person name="Park Y."/>
            <person name="Robertson H.M."/>
            <person name="Tu Z."/>
            <person name="Wang J.J."/>
            <person name="Wang S."/>
            <person name="Richards S."/>
            <person name="Song H."/>
            <person name="Zhang L."/>
            <person name="Sodergren E."/>
            <person name="Werner D."/>
            <person name="Stanke M."/>
            <person name="Morgenstern B."/>
            <person name="Solovyev V."/>
            <person name="Kosarev P."/>
            <person name="Brown G."/>
            <person name="Chen H.C."/>
            <person name="Ermolaeva O."/>
            <person name="Hlavina W."/>
            <person name="Kapustin Y."/>
            <person name="Kiryutin B."/>
            <person name="Kitts P."/>
            <person name="Maglott D."/>
            <person name="Pruitt K."/>
            <person name="Sapojnikov V."/>
            <person name="Souvorov A."/>
            <person name="Mackey A.J."/>
            <person name="Waterhouse R.M."/>
            <person name="Wyder S."/>
            <person name="Zdobnov E.M."/>
            <person name="Zdobnov E.M."/>
            <person name="Wyder S."/>
            <person name="Kriventseva E.V."/>
            <person name="Kadowaki T."/>
            <person name="Bork P."/>
            <person name="Aranda M."/>
            <person name="Bao R."/>
            <person name="Beermann A."/>
            <person name="Berns N."/>
            <person name="Bolognesi R."/>
            <person name="Bonneton F."/>
            <person name="Bopp D."/>
            <person name="Brown S.J."/>
            <person name="Bucher G."/>
            <person name="Butts T."/>
            <person name="Chaumot A."/>
            <person name="Denell R.E."/>
            <person name="Ferrier D.E."/>
            <person name="Friedrich M."/>
            <person name="Gordon C.M."/>
            <person name="Jindra M."/>
            <person name="Klingler M."/>
            <person name="Lan Q."/>
            <person name="Lattorff H.M."/>
            <person name="Laudet V."/>
            <person name="von Levetsow C."/>
            <person name="Liu Z."/>
            <person name="Lutz R."/>
            <person name="Lynch J.A."/>
            <person name="da Fonseca R.N."/>
            <person name="Posnien N."/>
            <person name="Reuter R."/>
            <person name="Roth S."/>
            <person name="Savard J."/>
            <person name="Schinko J.B."/>
            <person name="Schmitt C."/>
            <person name="Schoppmeier M."/>
            <person name="Schroder R."/>
            <person name="Shippy T.D."/>
            <person name="Simonnet F."/>
            <person name="Marques-Souza H."/>
            <person name="Tautz D."/>
            <person name="Tomoyasu Y."/>
            <person name="Trauner J."/>
            <person name="Van der Zee M."/>
            <person name="Vervoort M."/>
            <person name="Wittkopp N."/>
            <person name="Wimmer E.A."/>
            <person name="Yang X."/>
            <person name="Jones A.K."/>
            <person name="Sattelle D.B."/>
            <person name="Ebert P.R."/>
            <person name="Nelson D."/>
            <person name="Scott J.G."/>
            <person name="Beeman R.W."/>
            <person name="Muthukrishnan S."/>
            <person name="Kramer K.J."/>
            <person name="Arakane Y."/>
            <person name="Beeman R.W."/>
            <person name="Zhu Q."/>
            <person name="Hogenkamp D."/>
            <person name="Dixit R."/>
            <person name="Oppert B."/>
            <person name="Jiang H."/>
            <person name="Zou Z."/>
            <person name="Marshall J."/>
            <person name="Elpidina E."/>
            <person name="Vinokurov K."/>
            <person name="Oppert C."/>
            <person name="Zou Z."/>
            <person name="Evans J."/>
            <person name="Lu Z."/>
            <person name="Zhao P."/>
            <person name="Sumathipala N."/>
            <person name="Altincicek B."/>
            <person name="Vilcinskas A."/>
            <person name="Williams M."/>
            <person name="Hultmark D."/>
            <person name="Hetru C."/>
            <person name="Jiang H."/>
            <person name="Grimmelikhuijzen C.J."/>
            <person name="Hauser F."/>
            <person name="Cazzamali G."/>
            <person name="Williamson M."/>
            <person name="Park Y."/>
            <person name="Li B."/>
            <person name="Tanaka Y."/>
            <person name="Predel R."/>
            <person name="Neupert S."/>
            <person name="Schachtner J."/>
            <person name="Verleyen P."/>
            <person name="Raible F."/>
            <person name="Bork P."/>
            <person name="Friedrich M."/>
            <person name="Walden K.K."/>
            <person name="Robertson H.M."/>
            <person name="Angeli S."/>
            <person name="Foret S."/>
            <person name="Bucher G."/>
            <person name="Schuetz S."/>
            <person name="Maleszka R."/>
            <person name="Wimmer E.A."/>
            <person name="Beeman R.W."/>
            <person name="Lorenzen M."/>
            <person name="Tomoyasu Y."/>
            <person name="Miller S.C."/>
            <person name="Grossmann D."/>
            <person name="Bucher G."/>
        </authorList>
    </citation>
    <scope>NUCLEOTIDE SEQUENCE [LARGE SCALE GENOMIC DNA]</scope>
    <source>
        <strain evidence="1 2">Georgia GA2</strain>
    </source>
</reference>
<evidence type="ECO:0000313" key="2">
    <source>
        <dbReference type="Proteomes" id="UP000007266"/>
    </source>
</evidence>
<evidence type="ECO:0000313" key="1">
    <source>
        <dbReference type="EMBL" id="KYB27038.1"/>
    </source>
</evidence>
<dbReference type="InParanoid" id="A0A139WGB0"/>
<gene>
    <name evidence="1" type="primary">AUGUSTUS-3.0.2_33367</name>
    <name evidence="1" type="ORF">TcasGA2_TC033367</name>
</gene>
<organism evidence="1 2">
    <name type="scientific">Tribolium castaneum</name>
    <name type="common">Red flour beetle</name>
    <dbReference type="NCBI Taxonomy" id="7070"/>
    <lineage>
        <taxon>Eukaryota</taxon>
        <taxon>Metazoa</taxon>
        <taxon>Ecdysozoa</taxon>
        <taxon>Arthropoda</taxon>
        <taxon>Hexapoda</taxon>
        <taxon>Insecta</taxon>
        <taxon>Pterygota</taxon>
        <taxon>Neoptera</taxon>
        <taxon>Endopterygota</taxon>
        <taxon>Coleoptera</taxon>
        <taxon>Polyphaga</taxon>
        <taxon>Cucujiformia</taxon>
        <taxon>Tenebrionidae</taxon>
        <taxon>Tenebrionidae incertae sedis</taxon>
        <taxon>Tribolium</taxon>
    </lineage>
</organism>
<dbReference type="Proteomes" id="UP000007266">
    <property type="component" value="Linkage group 6"/>
</dbReference>
<keyword evidence="2" id="KW-1185">Reference proteome</keyword>
<protein>
    <submittedName>
        <fullName evidence="1">Uncharacterized protein</fullName>
    </submittedName>
</protein>
<proteinExistence type="predicted"/>
<dbReference type="AlphaFoldDB" id="A0A139WGB0"/>
<name>A0A139WGB0_TRICA</name>
<dbReference type="EMBL" id="KQ971345">
    <property type="protein sequence ID" value="KYB27038.1"/>
    <property type="molecule type" value="Genomic_DNA"/>
</dbReference>